<evidence type="ECO:0000313" key="2">
    <source>
        <dbReference type="EMBL" id="CAB4320246.1"/>
    </source>
</evidence>
<dbReference type="SUPFAM" id="SSF53098">
    <property type="entry name" value="Ribonuclease H-like"/>
    <property type="match status" value="1"/>
</dbReference>
<sequence>MAVDFCKFNVDGALNMSSGTRGGGMVVRDSVGCFYDAVALRAPSLLYVLATKLYALKFGISFAIDASFFPLVIETNSLSATHFILKDEVCYAAEKGSGGGHPSPLGFSVVMFCSLCSLDC</sequence>
<dbReference type="Pfam" id="PF13456">
    <property type="entry name" value="RVT_3"/>
    <property type="match status" value="1"/>
</dbReference>
<protein>
    <recommendedName>
        <fullName evidence="1">RNase H type-1 domain-containing protein</fullName>
    </recommendedName>
</protein>
<gene>
    <name evidence="2" type="ORF">ORAREDHAP_LOCUS48908</name>
</gene>
<dbReference type="InterPro" id="IPR002156">
    <property type="entry name" value="RNaseH_domain"/>
</dbReference>
<keyword evidence="3" id="KW-1185">Reference proteome</keyword>
<dbReference type="PANTHER" id="PTHR47074">
    <property type="entry name" value="BNAC02G40300D PROTEIN"/>
    <property type="match status" value="1"/>
</dbReference>
<name>A0A6J5Y280_PRUAR</name>
<accession>A0A6J5Y280</accession>
<evidence type="ECO:0000259" key="1">
    <source>
        <dbReference type="Pfam" id="PF13456"/>
    </source>
</evidence>
<dbReference type="Proteomes" id="UP000507245">
    <property type="component" value="Unassembled WGS sequence"/>
</dbReference>
<reference evidence="3" key="1">
    <citation type="journal article" date="2020" name="Genome Biol.">
        <title>Gamete binning: chromosome-level and haplotype-resolved genome assembly enabled by high-throughput single-cell sequencing of gamete genomes.</title>
        <authorList>
            <person name="Campoy J.A."/>
            <person name="Sun H."/>
            <person name="Goel M."/>
            <person name="Jiao W.-B."/>
            <person name="Folz-Donahue K."/>
            <person name="Wang N."/>
            <person name="Rubio M."/>
            <person name="Liu C."/>
            <person name="Kukat C."/>
            <person name="Ruiz D."/>
            <person name="Huettel B."/>
            <person name="Schneeberger K."/>
        </authorList>
    </citation>
    <scope>NUCLEOTIDE SEQUENCE [LARGE SCALE GENOMIC DNA]</scope>
    <source>
        <strain evidence="3">cv. Rojo Pasion</strain>
    </source>
</reference>
<organism evidence="2 3">
    <name type="scientific">Prunus armeniaca</name>
    <name type="common">Apricot</name>
    <name type="synonym">Armeniaca vulgaris</name>
    <dbReference type="NCBI Taxonomy" id="36596"/>
    <lineage>
        <taxon>Eukaryota</taxon>
        <taxon>Viridiplantae</taxon>
        <taxon>Streptophyta</taxon>
        <taxon>Embryophyta</taxon>
        <taxon>Tracheophyta</taxon>
        <taxon>Spermatophyta</taxon>
        <taxon>Magnoliopsida</taxon>
        <taxon>eudicotyledons</taxon>
        <taxon>Gunneridae</taxon>
        <taxon>Pentapetalae</taxon>
        <taxon>rosids</taxon>
        <taxon>fabids</taxon>
        <taxon>Rosales</taxon>
        <taxon>Rosaceae</taxon>
        <taxon>Amygdaloideae</taxon>
        <taxon>Amygdaleae</taxon>
        <taxon>Prunus</taxon>
    </lineage>
</organism>
<evidence type="ECO:0000313" key="3">
    <source>
        <dbReference type="Proteomes" id="UP000507245"/>
    </source>
</evidence>
<dbReference type="GO" id="GO:0003676">
    <property type="term" value="F:nucleic acid binding"/>
    <property type="evidence" value="ECO:0007669"/>
    <property type="project" value="InterPro"/>
</dbReference>
<dbReference type="OrthoDB" id="1749524at2759"/>
<dbReference type="PANTHER" id="PTHR47074:SF21">
    <property type="entry name" value="RNASE H TYPE-1 DOMAIN-CONTAINING PROTEIN"/>
    <property type="match status" value="1"/>
</dbReference>
<feature type="domain" description="RNase H type-1" evidence="1">
    <location>
        <begin position="9"/>
        <end position="85"/>
    </location>
</feature>
<dbReference type="EMBL" id="CAEKKB010000008">
    <property type="protein sequence ID" value="CAB4320246.1"/>
    <property type="molecule type" value="Genomic_DNA"/>
</dbReference>
<dbReference type="GO" id="GO:0004523">
    <property type="term" value="F:RNA-DNA hybrid ribonuclease activity"/>
    <property type="evidence" value="ECO:0007669"/>
    <property type="project" value="InterPro"/>
</dbReference>
<proteinExistence type="predicted"/>
<dbReference type="InterPro" id="IPR052929">
    <property type="entry name" value="RNase_H-like_EbsB-rel"/>
</dbReference>
<dbReference type="AlphaFoldDB" id="A0A6J5Y280"/>
<dbReference type="InterPro" id="IPR012337">
    <property type="entry name" value="RNaseH-like_sf"/>
</dbReference>